<sequence>MGYSKNPATIEKVEQFLTLMVEANENLEWETPNPDKLAYYIREAMSAAGALCKREPENNKLKEFYALKSKFIIRIKGSLVLAELRSESPFDVMHVKKLKAVYLPNVVTLTEIVGAVANYLVGDNKEQVRIPNSDLNEAEFNQLEAYLKSK</sequence>
<dbReference type="EMBL" id="LAZR01028613">
    <property type="protein sequence ID" value="KKL62056.1"/>
    <property type="molecule type" value="Genomic_DNA"/>
</dbReference>
<name>A0A0F9E731_9ZZZZ</name>
<protein>
    <submittedName>
        <fullName evidence="1">Uncharacterized protein</fullName>
    </submittedName>
</protein>
<comment type="caution">
    <text evidence="1">The sequence shown here is derived from an EMBL/GenBank/DDBJ whole genome shotgun (WGS) entry which is preliminary data.</text>
</comment>
<organism evidence="1">
    <name type="scientific">marine sediment metagenome</name>
    <dbReference type="NCBI Taxonomy" id="412755"/>
    <lineage>
        <taxon>unclassified sequences</taxon>
        <taxon>metagenomes</taxon>
        <taxon>ecological metagenomes</taxon>
    </lineage>
</organism>
<feature type="non-terminal residue" evidence="1">
    <location>
        <position position="150"/>
    </location>
</feature>
<evidence type="ECO:0000313" key="1">
    <source>
        <dbReference type="EMBL" id="KKL62056.1"/>
    </source>
</evidence>
<accession>A0A0F9E731</accession>
<dbReference type="AlphaFoldDB" id="A0A0F9E731"/>
<reference evidence="1" key="1">
    <citation type="journal article" date="2015" name="Nature">
        <title>Complex archaea that bridge the gap between prokaryotes and eukaryotes.</title>
        <authorList>
            <person name="Spang A."/>
            <person name="Saw J.H."/>
            <person name="Jorgensen S.L."/>
            <person name="Zaremba-Niedzwiedzka K."/>
            <person name="Martijn J."/>
            <person name="Lind A.E."/>
            <person name="van Eijk R."/>
            <person name="Schleper C."/>
            <person name="Guy L."/>
            <person name="Ettema T.J."/>
        </authorList>
    </citation>
    <scope>NUCLEOTIDE SEQUENCE</scope>
</reference>
<proteinExistence type="predicted"/>
<gene>
    <name evidence="1" type="ORF">LCGC14_2189110</name>
</gene>